<evidence type="ECO:0000256" key="5">
    <source>
        <dbReference type="ARBA" id="ARBA00022892"/>
    </source>
</evidence>
<evidence type="ECO:0000256" key="2">
    <source>
        <dbReference type="ARBA" id="ARBA00005927"/>
    </source>
</evidence>
<keyword evidence="7 10" id="KW-0072">Autophagy</keyword>
<feature type="region of interest" description="Disordered" evidence="11">
    <location>
        <begin position="298"/>
        <end position="340"/>
    </location>
</feature>
<dbReference type="GO" id="GO:0007030">
    <property type="term" value="P:Golgi organization"/>
    <property type="evidence" value="ECO:0007669"/>
    <property type="project" value="TreeGrafter"/>
</dbReference>
<feature type="compositionally biased region" description="Low complexity" evidence="11">
    <location>
        <begin position="1611"/>
        <end position="1627"/>
    </location>
</feature>
<feature type="region of interest" description="Disordered" evidence="11">
    <location>
        <begin position="624"/>
        <end position="707"/>
    </location>
</feature>
<feature type="compositionally biased region" description="Polar residues" evidence="11">
    <location>
        <begin position="662"/>
        <end position="695"/>
    </location>
</feature>
<protein>
    <recommendedName>
        <fullName evidence="10">Protein transport protein sec16</fullName>
    </recommendedName>
</protein>
<dbReference type="PANTHER" id="PTHR13402:SF6">
    <property type="entry name" value="SECRETORY 16, ISOFORM I"/>
    <property type="match status" value="1"/>
</dbReference>
<gene>
    <name evidence="14" type="ORF">GcC1_083006</name>
</gene>
<dbReference type="GO" id="GO:0012507">
    <property type="term" value="C:ER to Golgi transport vesicle membrane"/>
    <property type="evidence" value="ECO:0007669"/>
    <property type="project" value="TreeGrafter"/>
</dbReference>
<feature type="compositionally biased region" description="Polar residues" evidence="11">
    <location>
        <begin position="793"/>
        <end position="804"/>
    </location>
</feature>
<feature type="compositionally biased region" description="Low complexity" evidence="11">
    <location>
        <begin position="305"/>
        <end position="315"/>
    </location>
</feature>
<evidence type="ECO:0000256" key="6">
    <source>
        <dbReference type="ARBA" id="ARBA00022927"/>
    </source>
</evidence>
<dbReference type="EMBL" id="MCBR01008362">
    <property type="protein sequence ID" value="RKF74656.1"/>
    <property type="molecule type" value="Genomic_DNA"/>
</dbReference>
<feature type="region of interest" description="Disordered" evidence="11">
    <location>
        <begin position="1654"/>
        <end position="1778"/>
    </location>
</feature>
<feature type="region of interest" description="Disordered" evidence="11">
    <location>
        <begin position="780"/>
        <end position="804"/>
    </location>
</feature>
<dbReference type="InterPro" id="IPR024298">
    <property type="entry name" value="Sec16_Sec23-bd"/>
</dbReference>
<feature type="compositionally biased region" description="Polar residues" evidence="11">
    <location>
        <begin position="832"/>
        <end position="841"/>
    </location>
</feature>
<dbReference type="PANTHER" id="PTHR13402">
    <property type="entry name" value="RGPR-RELATED"/>
    <property type="match status" value="1"/>
</dbReference>
<comment type="subcellular location">
    <subcellularLocation>
        <location evidence="1">Endoplasmic reticulum membrane</location>
        <topology evidence="1">Peripheral membrane protein</topology>
        <orientation evidence="1">Cytoplasmic side</orientation>
    </subcellularLocation>
</comment>
<feature type="region of interest" description="Disordered" evidence="11">
    <location>
        <begin position="233"/>
        <end position="253"/>
    </location>
</feature>
<comment type="caution">
    <text evidence="14">The sequence shown here is derived from an EMBL/GenBank/DDBJ whole genome shotgun (WGS) entry which is preliminary data.</text>
</comment>
<dbReference type="CDD" id="cd09233">
    <property type="entry name" value="ACE1-Sec16-like"/>
    <property type="match status" value="1"/>
</dbReference>
<feature type="compositionally biased region" description="Polar residues" evidence="11">
    <location>
        <begin position="330"/>
        <end position="340"/>
    </location>
</feature>
<feature type="compositionally biased region" description="Basic residues" evidence="11">
    <location>
        <begin position="1922"/>
        <end position="1931"/>
    </location>
</feature>
<feature type="region of interest" description="Disordered" evidence="11">
    <location>
        <begin position="499"/>
        <end position="522"/>
    </location>
</feature>
<dbReference type="OrthoDB" id="8918678at2759"/>
<feature type="domain" description="Sec16 Sec23-binding" evidence="12">
    <location>
        <begin position="1156"/>
        <end position="1459"/>
    </location>
</feature>
<dbReference type="GO" id="GO:0070973">
    <property type="term" value="P:protein localization to endoplasmic reticulum exit site"/>
    <property type="evidence" value="ECO:0007669"/>
    <property type="project" value="TreeGrafter"/>
</dbReference>
<feature type="compositionally biased region" description="Low complexity" evidence="11">
    <location>
        <begin position="1675"/>
        <end position="1689"/>
    </location>
</feature>
<evidence type="ECO:0000256" key="9">
    <source>
        <dbReference type="ARBA" id="ARBA00024687"/>
    </source>
</evidence>
<keyword evidence="4 10" id="KW-0256">Endoplasmic reticulum</keyword>
<feature type="compositionally biased region" description="Polar residues" evidence="11">
    <location>
        <begin position="1555"/>
        <end position="1572"/>
    </location>
</feature>
<feature type="compositionally biased region" description="Polar residues" evidence="11">
    <location>
        <begin position="1660"/>
        <end position="1671"/>
    </location>
</feature>
<evidence type="ECO:0000256" key="10">
    <source>
        <dbReference type="RuleBase" id="RU364101"/>
    </source>
</evidence>
<dbReference type="Proteomes" id="UP000285405">
    <property type="component" value="Unassembled WGS sequence"/>
</dbReference>
<feature type="domain" description="Sec16 central conserved" evidence="13">
    <location>
        <begin position="979"/>
        <end position="1095"/>
    </location>
</feature>
<feature type="region of interest" description="Disordered" evidence="11">
    <location>
        <begin position="14"/>
        <end position="57"/>
    </location>
</feature>
<dbReference type="Gene3D" id="1.25.40.1030">
    <property type="match status" value="1"/>
</dbReference>
<feature type="compositionally biased region" description="Basic and acidic residues" evidence="11">
    <location>
        <begin position="1733"/>
        <end position="1742"/>
    </location>
</feature>
<dbReference type="GO" id="GO:0015031">
    <property type="term" value="P:protein transport"/>
    <property type="evidence" value="ECO:0007669"/>
    <property type="project" value="UniProtKB-KW"/>
</dbReference>
<evidence type="ECO:0000256" key="3">
    <source>
        <dbReference type="ARBA" id="ARBA00022448"/>
    </source>
</evidence>
<evidence type="ECO:0000256" key="1">
    <source>
        <dbReference type="ARBA" id="ARBA00004397"/>
    </source>
</evidence>
<dbReference type="GO" id="GO:0005789">
    <property type="term" value="C:endoplasmic reticulum membrane"/>
    <property type="evidence" value="ECO:0007669"/>
    <property type="project" value="UniProtKB-SubCell"/>
</dbReference>
<organism evidence="14 15">
    <name type="scientific">Golovinomyces cichoracearum</name>
    <dbReference type="NCBI Taxonomy" id="62708"/>
    <lineage>
        <taxon>Eukaryota</taxon>
        <taxon>Fungi</taxon>
        <taxon>Dikarya</taxon>
        <taxon>Ascomycota</taxon>
        <taxon>Pezizomycotina</taxon>
        <taxon>Leotiomycetes</taxon>
        <taxon>Erysiphales</taxon>
        <taxon>Erysiphaceae</taxon>
        <taxon>Golovinomyces</taxon>
    </lineage>
</organism>
<keyword evidence="5 10" id="KW-0931">ER-Golgi transport</keyword>
<feature type="compositionally biased region" description="Polar residues" evidence="11">
    <location>
        <begin position="45"/>
        <end position="55"/>
    </location>
</feature>
<dbReference type="FunFam" id="1.25.40.1030:FF:000008">
    <property type="entry name" value="Protein transport protein sec16"/>
    <property type="match status" value="1"/>
</dbReference>
<keyword evidence="3 10" id="KW-0813">Transport</keyword>
<evidence type="ECO:0000256" key="8">
    <source>
        <dbReference type="ARBA" id="ARBA00023136"/>
    </source>
</evidence>
<feature type="compositionally biased region" description="Basic and acidic residues" evidence="11">
    <location>
        <begin position="1690"/>
        <end position="1726"/>
    </location>
</feature>
<comment type="similarity">
    <text evidence="2 10">Belongs to the SEC16 family.</text>
</comment>
<evidence type="ECO:0000256" key="4">
    <source>
        <dbReference type="ARBA" id="ARBA00022824"/>
    </source>
</evidence>
<feature type="compositionally biased region" description="Polar residues" evidence="11">
    <location>
        <begin position="550"/>
        <end position="563"/>
    </location>
</feature>
<evidence type="ECO:0000256" key="7">
    <source>
        <dbReference type="ARBA" id="ARBA00023006"/>
    </source>
</evidence>
<feature type="compositionally biased region" description="Polar residues" evidence="11">
    <location>
        <begin position="1830"/>
        <end position="1853"/>
    </location>
</feature>
<evidence type="ECO:0000313" key="15">
    <source>
        <dbReference type="Proteomes" id="UP000285405"/>
    </source>
</evidence>
<proteinExistence type="inferred from homology"/>
<name>A0A420IJC2_9PEZI</name>
<sequence length="1943" mass="213614">MYDLTHCSKRAYAQNSSARFRMSPKPSSAPWNPALMPSNAEAPVTENSTSPTKSRQLQLQQYDDKLLGENVDLNISVDTKETISSKSAADETEHDKLQNIGISKISTGTYQHPESQPDLKGQIDLRENTKFDVIKVQEAQESDQETPKSKHKSTISFTRTVSEEVTWTEDEIDTELTLQSTKVVQPDGIEQSGPPNPFQYVSAHNHTDMQGNECKVELRSKYLIEDAINNETTSLDTENSSTDRNQKSYIQESPSTYDLAQADELVPAAKTYEEQLMGENSQLKNSFHPLIIEELPSRPTSKNYNSLSGNSSHSHVSFDEQRPTPKSRRNSTVQKTELYGNENNEQSYCKIYEPNQGNSEVTQESPSINDVDASYNPTVLSPLQKSTGVLLESNTEILENCEKKSDEEDLAARWREALCDDDVVSDCLLDDDGDLDPTSYSKEIDPAALFGSDDEGFLDDIHDDPIENKGQENSNSSLTQLLDSDFQGSIDQGLQTCPEIKSSGTQYMPTGIRVDNSGSRYKNNLPVVRSSYDIDQQGTQAGPSTIPPGYQSNPQSKQSHQIPSINSTKSFANMSKGGYSSPYDLPIDLAPKKRTSIHSTNRLASLNSDIPPPMASMRRETIQSTPAIHNRSVSIKETSQGDFFEDLPISSKPKPAPRRSSMFNSSSQYKSSQMNIRNSQTEISSFESQSTSLVQKTPPYPQLQTDQDITSPERSINYLPSRTVNLPNTVPSAQKKNASSYNPSHSFPLPASQTGTRQYNSPNIISSSVSASIRSHYPRTSSPLAHFERSQNDHSVSVHSRVTNSDYQKRAVGFESENHFLSPTREVDEADQSSSFQNQIPLQPKLPAPKGMISSVELSSTQYTPPTTFSSQSKQSSQKIPSKRHDGTAWPFAPPQRSQTQSPQSARIGSKNGALSNDFYQRSASVELPDLVSSIATNNQSVNSVPSQKLIGELRQPIDYLPPTDGREHDPLQRWKGSPIFTWGVGGSIVTSFPKSLPRYGMNQLSPMIQRCPGEVKISSIKEKSPLDSLIAQFPGPLRGKSKKKNVVAWLTSGIELLEAAAVYPGLSARSHDEKRSEERLLLWKFLRIFIEHDGILEGTLNVQNSVKAILSPEFHDGGLSEIPVLNTGAELICIQEVKSAVTRVEATDLATVDQIQKYLSGGEREKAVWEAVDKRLWAHALLISNTISPDLYKQVTQEFVQKEVRTIGENTQSLAVLYEIFAGNFEESIDELVPPSARAGFQMVSTSNVAEPSKDASIGIDRWRETLNLVLSNRSTNDYRALIALGKLLAGYGRAEAAHICFLFARSHVVFSGIDDPLTNIVLLGSDHLKQPHDFDREVQQILLSEVFDYGMSLSIQDSTAVSSPHLAIYKLHYAKILTEHGLNENALKYCDAIAASVSVQSRRSPYHHALLISEVEDLSQRLRQSSKDESSSWISKPSIDKAKGSVWATFNKFVAGEESDTGEKVTNLSVTTEAGPFSKISGETPTISRSPSNVEIHGLYTNGIGMNSDVSSPIIVNSSLYTSSSAHKTVTQNRPFIGQRSMSEQNRYEPQRYMSSSADTHNSNPQKSNVSNINILQASSNYIPPSSYATYGMTTSTHEIPPPSNQPLTNGSSSPHSTSSQTSKTAVNPSFSYSGLSQQQNQAYSLETQLLSDDDESSTTNNYQPQTSIYEPLLTNTSDLSDSSNKNLVDHKSVEDKRNEIEDMPTHLKEKSKAKKDREADEAFRLLAEADAQKTKESPPVKKGWSITSWFSGGAKKGQDETSSPNKPIRAKLGEASSFVYDPELKRWVNKKNGTDQVETKHSTPPPRAVGPRVPGSSSHPASKESSDVSVLNSNTRLPLQSGVSINKSIHSKLESSSDNRPAVNAKAKDTTSQPPPMPSGMASTATSSSILPPSRPGTSMSNASSIDDLLGPPSLTRRSGTKTKKKGRGYVDVMSDVAAS</sequence>
<evidence type="ECO:0000313" key="14">
    <source>
        <dbReference type="EMBL" id="RKF74656.1"/>
    </source>
</evidence>
<feature type="compositionally biased region" description="Low complexity" evidence="11">
    <location>
        <begin position="648"/>
        <end position="661"/>
    </location>
</feature>
<evidence type="ECO:0000256" key="11">
    <source>
        <dbReference type="SAM" id="MobiDB-lite"/>
    </source>
</evidence>
<feature type="region of interest" description="Disordered" evidence="11">
    <location>
        <begin position="816"/>
        <end position="913"/>
    </location>
</feature>
<feature type="region of interest" description="Disordered" evidence="11">
    <location>
        <begin position="721"/>
        <end position="760"/>
    </location>
</feature>
<feature type="region of interest" description="Disordered" evidence="11">
    <location>
        <begin position="1790"/>
        <end position="1943"/>
    </location>
</feature>
<feature type="compositionally biased region" description="Polar residues" evidence="11">
    <location>
        <begin position="1628"/>
        <end position="1642"/>
    </location>
</feature>
<comment type="function">
    <text evidence="9 10">Involved in the initiation of assembly of the COPII coat required for the formation of transport vesicles from the endoplasmic reticulum (ER) and the selection of cargo molecules. Also involved in autophagy.</text>
</comment>
<reference evidence="14 15" key="1">
    <citation type="journal article" date="2018" name="BMC Genomics">
        <title>Comparative genome analyses reveal sequence features reflecting distinct modes of host-adaptation between dicot and monocot powdery mildew.</title>
        <authorList>
            <person name="Wu Y."/>
            <person name="Ma X."/>
            <person name="Pan Z."/>
            <person name="Kale S.D."/>
            <person name="Song Y."/>
            <person name="King H."/>
            <person name="Zhang Q."/>
            <person name="Presley C."/>
            <person name="Deng X."/>
            <person name="Wei C.I."/>
            <person name="Xiao S."/>
        </authorList>
    </citation>
    <scope>NUCLEOTIDE SEQUENCE [LARGE SCALE GENOMIC DNA]</scope>
    <source>
        <strain evidence="14">UCSC1</strain>
    </source>
</reference>
<feature type="region of interest" description="Disordered" evidence="11">
    <location>
        <begin position="1527"/>
        <end position="1572"/>
    </location>
</feature>
<dbReference type="Pfam" id="PF12931">
    <property type="entry name" value="TPR_Sec16"/>
    <property type="match status" value="1"/>
</dbReference>
<keyword evidence="8 10" id="KW-0472">Membrane</keyword>
<feature type="compositionally biased region" description="Polar residues" evidence="11">
    <location>
        <begin position="1527"/>
        <end position="1547"/>
    </location>
</feature>
<evidence type="ECO:0000259" key="12">
    <source>
        <dbReference type="Pfam" id="PF12931"/>
    </source>
</evidence>
<dbReference type="Pfam" id="PF12932">
    <property type="entry name" value="Sec16"/>
    <property type="match status" value="1"/>
</dbReference>
<feature type="compositionally biased region" description="Low complexity" evidence="11">
    <location>
        <begin position="864"/>
        <end position="880"/>
    </location>
</feature>
<dbReference type="GO" id="GO:0006914">
    <property type="term" value="P:autophagy"/>
    <property type="evidence" value="ECO:0007669"/>
    <property type="project" value="UniProtKB-KW"/>
</dbReference>
<dbReference type="InterPro" id="IPR024340">
    <property type="entry name" value="Sec16_CCD"/>
</dbReference>
<dbReference type="GO" id="GO:0016192">
    <property type="term" value="P:vesicle-mediated transport"/>
    <property type="evidence" value="ECO:0007669"/>
    <property type="project" value="UniProtKB-KW"/>
</dbReference>
<feature type="compositionally biased region" description="Polar residues" evidence="11">
    <location>
        <begin position="1884"/>
        <end position="1908"/>
    </location>
</feature>
<feature type="region of interest" description="Disordered" evidence="11">
    <location>
        <begin position="1595"/>
        <end position="1642"/>
    </location>
</feature>
<accession>A0A420IJC2</accession>
<keyword evidence="6 10" id="KW-0653">Protein transport</keyword>
<evidence type="ECO:0000259" key="13">
    <source>
        <dbReference type="Pfam" id="PF12932"/>
    </source>
</evidence>
<feature type="compositionally biased region" description="Polar residues" evidence="11">
    <location>
        <begin position="624"/>
        <end position="641"/>
    </location>
</feature>
<feature type="region of interest" description="Disordered" evidence="11">
    <location>
        <begin position="535"/>
        <end position="563"/>
    </location>
</feature>
<dbReference type="GO" id="GO:0070971">
    <property type="term" value="C:endoplasmic reticulum exit site"/>
    <property type="evidence" value="ECO:0007669"/>
    <property type="project" value="UniProtKB-ARBA"/>
</dbReference>
<feature type="compositionally biased region" description="Low complexity" evidence="11">
    <location>
        <begin position="895"/>
        <end position="905"/>
    </location>
</feature>